<reference evidence="2 3" key="1">
    <citation type="submission" date="2017-07" db="EMBL/GenBank/DDBJ databases">
        <title>Recovery of genomes from metagenomes via a dereplication, aggregation, and scoring strategy.</title>
        <authorList>
            <person name="Sieber C.M."/>
            <person name="Probst A.J."/>
            <person name="Sharrar A."/>
            <person name="Thomas B.C."/>
            <person name="Hess M."/>
            <person name="Tringe S.G."/>
            <person name="Banfield J.F."/>
        </authorList>
    </citation>
    <scope>NUCLEOTIDE SEQUENCE [LARGE SCALE GENOMIC DNA]</scope>
    <source>
        <strain evidence="2">JGI_Cruoil_03_44_89</strain>
    </source>
</reference>
<organism evidence="2 3">
    <name type="scientific">candidate division WOR-3 bacterium JGI_Cruoil_03_44_89</name>
    <dbReference type="NCBI Taxonomy" id="1973748"/>
    <lineage>
        <taxon>Bacteria</taxon>
        <taxon>Bacteria division WOR-3</taxon>
    </lineage>
</organism>
<dbReference type="PIRSF" id="PIRSF015034">
    <property type="entry name" value="YacH"/>
    <property type="match status" value="1"/>
</dbReference>
<dbReference type="InterPro" id="IPR001943">
    <property type="entry name" value="UVR_dom"/>
</dbReference>
<comment type="caution">
    <text evidence="2">The sequence shown here is derived from an EMBL/GenBank/DDBJ whole genome shotgun (WGS) entry which is preliminary data.</text>
</comment>
<dbReference type="AlphaFoldDB" id="A0A235BWN3"/>
<dbReference type="PANTHER" id="PTHR38430:SF1">
    <property type="entry name" value="PROTEIN-ARGININE KINASE ACTIVATOR PROTEIN"/>
    <property type="match status" value="1"/>
</dbReference>
<dbReference type="GO" id="GO:0008270">
    <property type="term" value="F:zinc ion binding"/>
    <property type="evidence" value="ECO:0007669"/>
    <property type="project" value="TreeGrafter"/>
</dbReference>
<sequence>MLCDICHIREATLHYTVVMGSISTTMNICEHCAKKKGLLPASGIPISGLLLNDANKNLVCSRCGLTFKEFAKTLKFGCSNCYDVFGEEIKPFLKKLHGSTVHKGKSLEKTDIAKLEKRKKIIHLKKALKDAVAKEAYETASKIRDELAKLENAT</sequence>
<protein>
    <recommendedName>
        <fullName evidence="1">UVR domain-containing protein</fullName>
    </recommendedName>
</protein>
<dbReference type="PANTHER" id="PTHR38430">
    <property type="entry name" value="PROTEIN-ARGININE KINASE ACTIVATOR PROTEIN"/>
    <property type="match status" value="1"/>
</dbReference>
<dbReference type="GO" id="GO:1990169">
    <property type="term" value="P:stress response to copper ion"/>
    <property type="evidence" value="ECO:0007669"/>
    <property type="project" value="TreeGrafter"/>
</dbReference>
<dbReference type="GO" id="GO:0046870">
    <property type="term" value="F:cadmium ion binding"/>
    <property type="evidence" value="ECO:0007669"/>
    <property type="project" value="TreeGrafter"/>
</dbReference>
<dbReference type="Proteomes" id="UP000215215">
    <property type="component" value="Unassembled WGS sequence"/>
</dbReference>
<dbReference type="Pfam" id="PF02151">
    <property type="entry name" value="UVR"/>
    <property type="match status" value="1"/>
</dbReference>
<dbReference type="InterPro" id="IPR025542">
    <property type="entry name" value="YacH"/>
</dbReference>
<evidence type="ECO:0000313" key="2">
    <source>
        <dbReference type="EMBL" id="OYD15945.1"/>
    </source>
</evidence>
<evidence type="ECO:0000259" key="1">
    <source>
        <dbReference type="PROSITE" id="PS50151"/>
    </source>
</evidence>
<name>A0A235BWN3_UNCW3</name>
<dbReference type="GO" id="GO:0005507">
    <property type="term" value="F:copper ion binding"/>
    <property type="evidence" value="ECO:0007669"/>
    <property type="project" value="TreeGrafter"/>
</dbReference>
<dbReference type="EMBL" id="NOZQ01000096">
    <property type="protein sequence ID" value="OYD15945.1"/>
    <property type="molecule type" value="Genomic_DNA"/>
</dbReference>
<feature type="domain" description="UVR" evidence="1">
    <location>
        <begin position="118"/>
        <end position="153"/>
    </location>
</feature>
<evidence type="ECO:0000313" key="3">
    <source>
        <dbReference type="Proteomes" id="UP000215215"/>
    </source>
</evidence>
<dbReference type="GO" id="GO:0050897">
    <property type="term" value="F:cobalt ion binding"/>
    <property type="evidence" value="ECO:0007669"/>
    <property type="project" value="TreeGrafter"/>
</dbReference>
<dbReference type="PROSITE" id="PS50151">
    <property type="entry name" value="UVR"/>
    <property type="match status" value="1"/>
</dbReference>
<gene>
    <name evidence="2" type="ORF">CH333_04635</name>
</gene>
<dbReference type="GO" id="GO:1990170">
    <property type="term" value="P:stress response to cadmium ion"/>
    <property type="evidence" value="ECO:0007669"/>
    <property type="project" value="TreeGrafter"/>
</dbReference>
<proteinExistence type="predicted"/>
<accession>A0A235BWN3</accession>